<dbReference type="Proteomes" id="UP000784294">
    <property type="component" value="Unassembled WGS sequence"/>
</dbReference>
<evidence type="ECO:0000313" key="3">
    <source>
        <dbReference type="Proteomes" id="UP000784294"/>
    </source>
</evidence>
<name>A0A3S5ALH3_9PLAT</name>
<dbReference type="AlphaFoldDB" id="A0A3S5ALH3"/>
<feature type="transmembrane region" description="Helical" evidence="1">
    <location>
        <begin position="195"/>
        <end position="215"/>
    </location>
</feature>
<keyword evidence="1" id="KW-0472">Membrane</keyword>
<proteinExistence type="predicted"/>
<keyword evidence="1" id="KW-1133">Transmembrane helix</keyword>
<protein>
    <submittedName>
        <fullName evidence="2">Uncharacterized protein</fullName>
    </submittedName>
</protein>
<evidence type="ECO:0000256" key="1">
    <source>
        <dbReference type="SAM" id="Phobius"/>
    </source>
</evidence>
<feature type="transmembrane region" description="Helical" evidence="1">
    <location>
        <begin position="235"/>
        <end position="256"/>
    </location>
</feature>
<accession>A0A3S5ALH3</accession>
<keyword evidence="1" id="KW-0812">Transmembrane</keyword>
<organism evidence="2 3">
    <name type="scientific">Protopolystoma xenopodis</name>
    <dbReference type="NCBI Taxonomy" id="117903"/>
    <lineage>
        <taxon>Eukaryota</taxon>
        <taxon>Metazoa</taxon>
        <taxon>Spiralia</taxon>
        <taxon>Lophotrochozoa</taxon>
        <taxon>Platyhelminthes</taxon>
        <taxon>Monogenea</taxon>
        <taxon>Polyopisthocotylea</taxon>
        <taxon>Polystomatidea</taxon>
        <taxon>Polystomatidae</taxon>
        <taxon>Protopolystoma</taxon>
    </lineage>
</organism>
<dbReference type="EMBL" id="CAAALY010262821">
    <property type="protein sequence ID" value="VEL39865.1"/>
    <property type="molecule type" value="Genomic_DNA"/>
</dbReference>
<keyword evidence="3" id="KW-1185">Reference proteome</keyword>
<comment type="caution">
    <text evidence="2">The sequence shown here is derived from an EMBL/GenBank/DDBJ whole genome shotgun (WGS) entry which is preliminary data.</text>
</comment>
<reference evidence="2" key="1">
    <citation type="submission" date="2018-11" db="EMBL/GenBank/DDBJ databases">
        <authorList>
            <consortium name="Pathogen Informatics"/>
        </authorList>
    </citation>
    <scope>NUCLEOTIDE SEQUENCE</scope>
</reference>
<feature type="transmembrane region" description="Helical" evidence="1">
    <location>
        <begin position="115"/>
        <end position="135"/>
    </location>
</feature>
<sequence>MFVCRPAAMATECANRSVPFCPVTGRAWGHNTVPTVCHDKLSWEVAPSRSRPQTGSCLCLSHFRVYPLQSTWPSLSPHCLASPPSALSLSLTHTFSFLLHSFRAHIRMAHSTSSFSFILLSLLAPIPLLLFPLPLTRPLFSFPFVSSTFSRLPSHFAFLCFVFFSFPPILYLLLPLSRRFALLALSITLFRFISFRSLTHTHALSLSLSLIFPFIPHPTPLPVSLFQPSPLFLCFFSSTTLLDFLLFVFFGLEIAVARLATDGTMLVLNGTGLAKSKVGFCANLGVVGRFSSDEGRRRI</sequence>
<feature type="transmembrane region" description="Helical" evidence="1">
    <location>
        <begin position="155"/>
        <end position="174"/>
    </location>
</feature>
<gene>
    <name evidence="2" type="ORF">PXEA_LOCUS33305</name>
</gene>
<evidence type="ECO:0000313" key="2">
    <source>
        <dbReference type="EMBL" id="VEL39865.1"/>
    </source>
</evidence>